<dbReference type="InterPro" id="IPR043136">
    <property type="entry name" value="B30.2/SPRY_sf"/>
</dbReference>
<keyword evidence="14" id="KW-1185">Reference proteome</keyword>
<comment type="caution">
    <text evidence="13">The sequence shown here is derived from an EMBL/GenBank/DDBJ whole genome shotgun (WGS) entry which is preliminary data.</text>
</comment>
<proteinExistence type="predicted"/>
<dbReference type="PROSITE" id="PS00107">
    <property type="entry name" value="PROTEIN_KINASE_ATP"/>
    <property type="match status" value="1"/>
</dbReference>
<dbReference type="SMART" id="SM00220">
    <property type="entry name" value="S_TKc"/>
    <property type="match status" value="2"/>
</dbReference>
<evidence type="ECO:0000256" key="2">
    <source>
        <dbReference type="ARBA" id="ARBA00022527"/>
    </source>
</evidence>
<evidence type="ECO:0000313" key="13">
    <source>
        <dbReference type="EMBL" id="KAK2957324.1"/>
    </source>
</evidence>
<dbReference type="CDD" id="cd00180">
    <property type="entry name" value="PKc"/>
    <property type="match status" value="1"/>
</dbReference>
<name>A0ABQ9Y0Y2_9EUKA</name>
<keyword evidence="5 13" id="KW-0418">Kinase</keyword>
<dbReference type="EC" id="2.7.11.1" evidence="1"/>
<evidence type="ECO:0000256" key="1">
    <source>
        <dbReference type="ARBA" id="ARBA00012513"/>
    </source>
</evidence>
<dbReference type="Pfam" id="PF00069">
    <property type="entry name" value="Pkinase"/>
    <property type="match status" value="2"/>
</dbReference>
<dbReference type="InterPro" id="IPR011009">
    <property type="entry name" value="Kinase-like_dom_sf"/>
</dbReference>
<feature type="compositionally biased region" description="Basic and acidic residues" evidence="11">
    <location>
        <begin position="1489"/>
        <end position="1503"/>
    </location>
</feature>
<evidence type="ECO:0000259" key="12">
    <source>
        <dbReference type="PROSITE" id="PS50011"/>
    </source>
</evidence>
<protein>
    <recommendedName>
        <fullName evidence="1">non-specific serine/threonine protein kinase</fullName>
        <ecNumber evidence="1">2.7.11.1</ecNumber>
    </recommendedName>
</protein>
<accession>A0ABQ9Y0Y2</accession>
<dbReference type="PANTHER" id="PTHR24361:SF433">
    <property type="entry name" value="PROTEIN KINASE DOMAIN-CONTAINING PROTEIN"/>
    <property type="match status" value="1"/>
</dbReference>
<evidence type="ECO:0000256" key="9">
    <source>
        <dbReference type="PROSITE-ProRule" id="PRU10141"/>
    </source>
</evidence>
<feature type="binding site" evidence="9">
    <location>
        <position position="1217"/>
    </location>
    <ligand>
        <name>ATP</name>
        <dbReference type="ChEBI" id="CHEBI:30616"/>
    </ligand>
</feature>
<dbReference type="Gene3D" id="2.60.120.920">
    <property type="match status" value="1"/>
</dbReference>
<keyword evidence="6 9" id="KW-0067">ATP-binding</keyword>
<evidence type="ECO:0000256" key="5">
    <source>
        <dbReference type="ARBA" id="ARBA00022777"/>
    </source>
</evidence>
<gene>
    <name evidence="13" type="ORF">BLNAU_7702</name>
</gene>
<comment type="catalytic activity">
    <reaction evidence="7">
        <text>L-threonyl-[protein] + ATP = O-phospho-L-threonyl-[protein] + ADP + H(+)</text>
        <dbReference type="Rhea" id="RHEA:46608"/>
        <dbReference type="Rhea" id="RHEA-COMP:11060"/>
        <dbReference type="Rhea" id="RHEA-COMP:11605"/>
        <dbReference type="ChEBI" id="CHEBI:15378"/>
        <dbReference type="ChEBI" id="CHEBI:30013"/>
        <dbReference type="ChEBI" id="CHEBI:30616"/>
        <dbReference type="ChEBI" id="CHEBI:61977"/>
        <dbReference type="ChEBI" id="CHEBI:456216"/>
        <dbReference type="EC" id="2.7.11.1"/>
    </reaction>
</comment>
<keyword evidence="3 13" id="KW-0808">Transferase</keyword>
<evidence type="ECO:0000256" key="8">
    <source>
        <dbReference type="ARBA" id="ARBA00048679"/>
    </source>
</evidence>
<evidence type="ECO:0000256" key="7">
    <source>
        <dbReference type="ARBA" id="ARBA00047899"/>
    </source>
</evidence>
<evidence type="ECO:0000256" key="6">
    <source>
        <dbReference type="ARBA" id="ARBA00022840"/>
    </source>
</evidence>
<comment type="catalytic activity">
    <reaction evidence="8">
        <text>L-seryl-[protein] + ATP = O-phospho-L-seryl-[protein] + ADP + H(+)</text>
        <dbReference type="Rhea" id="RHEA:17989"/>
        <dbReference type="Rhea" id="RHEA-COMP:9863"/>
        <dbReference type="Rhea" id="RHEA-COMP:11604"/>
        <dbReference type="ChEBI" id="CHEBI:15378"/>
        <dbReference type="ChEBI" id="CHEBI:29999"/>
        <dbReference type="ChEBI" id="CHEBI:30616"/>
        <dbReference type="ChEBI" id="CHEBI:83421"/>
        <dbReference type="ChEBI" id="CHEBI:456216"/>
        <dbReference type="EC" id="2.7.11.1"/>
    </reaction>
</comment>
<evidence type="ECO:0000313" key="14">
    <source>
        <dbReference type="Proteomes" id="UP001281761"/>
    </source>
</evidence>
<dbReference type="GO" id="GO:0004709">
    <property type="term" value="F:MAP kinase kinase kinase activity"/>
    <property type="evidence" value="ECO:0007669"/>
    <property type="project" value="UniProtKB-EC"/>
</dbReference>
<organism evidence="13 14">
    <name type="scientific">Blattamonas nauphoetae</name>
    <dbReference type="NCBI Taxonomy" id="2049346"/>
    <lineage>
        <taxon>Eukaryota</taxon>
        <taxon>Metamonada</taxon>
        <taxon>Preaxostyla</taxon>
        <taxon>Oxymonadida</taxon>
        <taxon>Blattamonas</taxon>
    </lineage>
</organism>
<reference evidence="13 14" key="1">
    <citation type="journal article" date="2022" name="bioRxiv">
        <title>Genomics of Preaxostyla Flagellates Illuminates Evolutionary Transitions and the Path Towards Mitochondrial Loss.</title>
        <authorList>
            <person name="Novak L.V.F."/>
            <person name="Treitli S.C."/>
            <person name="Pyrih J."/>
            <person name="Halakuc P."/>
            <person name="Pipaliya S.V."/>
            <person name="Vacek V."/>
            <person name="Brzon O."/>
            <person name="Soukal P."/>
            <person name="Eme L."/>
            <person name="Dacks J.B."/>
            <person name="Karnkowska A."/>
            <person name="Elias M."/>
            <person name="Hampl V."/>
        </authorList>
    </citation>
    <scope>NUCLEOTIDE SEQUENCE [LARGE SCALE GENOMIC DNA]</scope>
    <source>
        <strain evidence="13">NAU3</strain>
        <tissue evidence="13">Gut</tissue>
    </source>
</reference>
<dbReference type="Gene3D" id="1.10.510.10">
    <property type="entry name" value="Transferase(Phosphotransferase) domain 1"/>
    <property type="match status" value="2"/>
</dbReference>
<dbReference type="InterPro" id="IPR053235">
    <property type="entry name" value="Ser_Thr_kinase"/>
</dbReference>
<evidence type="ECO:0000256" key="10">
    <source>
        <dbReference type="SAM" id="Coils"/>
    </source>
</evidence>
<keyword evidence="10" id="KW-0175">Coiled coil</keyword>
<dbReference type="InterPro" id="IPR000719">
    <property type="entry name" value="Prot_kinase_dom"/>
</dbReference>
<keyword evidence="4 9" id="KW-0547">Nucleotide-binding</keyword>
<dbReference type="Proteomes" id="UP001281761">
    <property type="component" value="Unassembled WGS sequence"/>
</dbReference>
<sequence length="1701" mass="188674">MTSKVDDITPPGYKNPKRISEGAFGQVLKVLHERSGVEYAMKVLPMLKEGDKERVSREVEMLTRFAHARIVRLHESIDMGAHQAIVMELGNRSLNDLIMECEKRGELIPLPLTVMILVDICEGLLWMHTHSSGSTAHGDLKPENVLLRPNNRAFLCDLGGSAPLSQQTSTIGEMGTFEYNSPERVMDSKGIATPASDVWSLGVLANRMVTGKSLFEGMTLPQLCITLNQFNESKIPTTIPSQIRENVALRATTTVLLEGGLLEGMLGAETALSKMKSIQLATGVNETKESSSDAKVKEKTMELENAKQKLLEETKDLEHQLRTHQMSLQRTRERTVELEKEEELEQRDRLLTTHKSPISFNSKDNVLSTHSRLPAIQSRQAVRQYFSVSSTKITRKYEDDGQSSQTILFEEPISEGVVSVAITVLAIPKAKDSIALAPSKGTLQTMLTSTRLSRNESVISPQMREGDRVVLEVDMDARPRTAVFIINGNVPLTFVSGLPPSIRFGVSMENKGVSVWFDGISRLKRATPLRRVNEIKWNPEELRDSDDISMNGMRSSVLTVQAQMPSLVFTDPSHFKVDDNIISFTDQATIKVNEYRTDHTWSSFFLAEPISEGIVAIAFTLLMQMSKHGETIFGLIDGTSPIPTIGQKLGEVKNSVALSRKGKQHLLVSDGRIKCDLTSDFETSDTFVVTINMDSTPRTAQFFIDGQDTNTVLVDLPESVRVGFSTADFRMRVRFDRITTLNRGSPITDQTNELEWPVANSVKATESDKDGADDEKNKRQFQTMKLPELLFTHKSHFFVRNNVLTRTEKGTDEKGRTRPSTVLVSEPITKGVVSVNFVVLTLAESVGLKGFINFGLLDSSAAVPQLGQVLGKEVTTSVGLSTNGHVHVLHQNHLEESFPFPLTKKARVVMEVNMDSTPRTVQFFVNGKAGKCFVSGIPESVRFGFSADVMGTSVQITSIIHSTQPTPLADQMIEIRWTDSQQALNDRKIKFQKILREAEGSMPGLVSRNPEHFKIEGNVITRTDDDSNGLNSQFSTVMLKGTDSCGIVMVGGLLKTEPLPQYPKGLGFATKDSFALCSLDGLLYHVDYTDQTAKWCHSPLRVGDQVVLVMNFAHNSNTFHRFFVNGKAGQNYISKINNHSMMGVCSLSLDQELRYELMPSQKYQGWSEILGLAPKAKKRFEVKVPEPYKFIKTLGQGRFGSVHEVSKTPSDEHFAMKILPFTSESDFEKNEHEISKLSKNQHRNVVGFVEVIEGDNAHFVVLELCDHSLQDELCENQKLGGKMDVVRVYRVMRDVLDGIAFLHSRGEIYGDLKGSNVLIGKDGIAKLGDFGGVVGTGTIKTSNSAECGTMQFWAPEFFKLAGKTESQIGSFAGDMWAFGQLLLEMLTSRSWIVGGSSVEIEKSVLGFDIDEICSTEGIVGEVQILLSLLLSKNPSQRISSAELVRTNRLQSVLGPETPLSRFLSQELDETRTQLLTRENELSAAHEEIRRLKDATDTQRDVPRSPHPTTPAISSFVFTDPSHFRVNHNEITRTDVGEDEHGDATWSSVFLADVFTNGVMSVEFTLLSLNDIDGDLRFGLMDSNNPIPAVGEALGFNVQNSVSFDNIGCLTFNTPSSNSYEDCQSFLVEGDCVRMEVDLDSTPRTVQFFVNGEAGERYMSGIPSSVRIGFSVAGTRASFRLDNFSRLSQPTPLSEEMEEIEW</sequence>
<feature type="region of interest" description="Disordered" evidence="11">
    <location>
        <begin position="1489"/>
        <end position="1513"/>
    </location>
</feature>
<dbReference type="InterPro" id="IPR017441">
    <property type="entry name" value="Protein_kinase_ATP_BS"/>
</dbReference>
<keyword evidence="2" id="KW-0723">Serine/threonine-protein kinase</keyword>
<feature type="domain" description="Protein kinase" evidence="12">
    <location>
        <begin position="13"/>
        <end position="262"/>
    </location>
</feature>
<evidence type="ECO:0000256" key="11">
    <source>
        <dbReference type="SAM" id="MobiDB-lite"/>
    </source>
</evidence>
<evidence type="ECO:0000256" key="4">
    <source>
        <dbReference type="ARBA" id="ARBA00022741"/>
    </source>
</evidence>
<dbReference type="PANTHER" id="PTHR24361">
    <property type="entry name" value="MITOGEN-ACTIVATED KINASE KINASE KINASE"/>
    <property type="match status" value="1"/>
</dbReference>
<dbReference type="EMBL" id="JARBJD010000047">
    <property type="protein sequence ID" value="KAK2957324.1"/>
    <property type="molecule type" value="Genomic_DNA"/>
</dbReference>
<dbReference type="SUPFAM" id="SSF56112">
    <property type="entry name" value="Protein kinase-like (PK-like)"/>
    <property type="match status" value="2"/>
</dbReference>
<feature type="coiled-coil region" evidence="10">
    <location>
        <begin position="296"/>
        <end position="348"/>
    </location>
</feature>
<feature type="domain" description="Protein kinase" evidence="12">
    <location>
        <begin position="1188"/>
        <end position="1453"/>
    </location>
</feature>
<dbReference type="CDD" id="cd14014">
    <property type="entry name" value="STKc_PknB_like"/>
    <property type="match status" value="1"/>
</dbReference>
<evidence type="ECO:0000256" key="3">
    <source>
        <dbReference type="ARBA" id="ARBA00022679"/>
    </source>
</evidence>
<dbReference type="PROSITE" id="PS50011">
    <property type="entry name" value="PROTEIN_KINASE_DOM"/>
    <property type="match status" value="2"/>
</dbReference>